<accession>A0ABV8UNF4</accession>
<feature type="domain" description="Solute-binding protein family 5" evidence="5">
    <location>
        <begin position="113"/>
        <end position="520"/>
    </location>
</feature>
<evidence type="ECO:0000256" key="3">
    <source>
        <dbReference type="ARBA" id="ARBA00022729"/>
    </source>
</evidence>
<evidence type="ECO:0000256" key="1">
    <source>
        <dbReference type="ARBA" id="ARBA00004418"/>
    </source>
</evidence>
<evidence type="ECO:0000256" key="2">
    <source>
        <dbReference type="ARBA" id="ARBA00005695"/>
    </source>
</evidence>
<dbReference type="InterPro" id="IPR000914">
    <property type="entry name" value="SBP_5_dom"/>
</dbReference>
<dbReference type="Gene3D" id="3.40.190.10">
    <property type="entry name" value="Periplasmic binding protein-like II"/>
    <property type="match status" value="1"/>
</dbReference>
<evidence type="ECO:0000313" key="6">
    <source>
        <dbReference type="EMBL" id="MFC4352105.1"/>
    </source>
</evidence>
<comment type="caution">
    <text evidence="6">The sequence shown here is derived from an EMBL/GenBank/DDBJ whole genome shotgun (WGS) entry which is preliminary data.</text>
</comment>
<dbReference type="PANTHER" id="PTHR30290:SF64">
    <property type="entry name" value="ABC TRANSPORTER PERIPLASMIC BINDING PROTEIN"/>
    <property type="match status" value="1"/>
</dbReference>
<name>A0ABV8UNF4_9PROT</name>
<evidence type="ECO:0000256" key="4">
    <source>
        <dbReference type="SAM" id="SignalP"/>
    </source>
</evidence>
<dbReference type="Proteomes" id="UP001595799">
    <property type="component" value="Unassembled WGS sequence"/>
</dbReference>
<sequence>MAGGMNAILKAAGLCVLLSAFPVSAQEERLGGGDDAPEPAHGIAMHGEPKYPADFEHFDYVNPDAPKGGQVHLAALGNYDSFNPYIVRGVAANGADYLNDTLMVSSADEPFTMYGLIAESIRVPDDRSWAEFTLREDARWHDGEPITVEDVIFSLNILREEGHPMYRQYYANVDSAEKTGRRKVRFNFSGGENLELPLIIGQLPILPKHYWEERDFTRAVREPPVGSGPYRVADYELGRHVTYERVEDYWGKDLAVNQGRYNFDSIRYDYYRDETVIRQAVKAGEVDFRQENQAKAWALDYETPAAESGRLILEEIPHERPTGMQGFAMNTRRPVFSDPRVRRAMAYAFDFEWSNRNLFFGLYDRTESYFSNSELASRGLPEGRELELLEPHRDKLPEEVFEEEYFAPSTDGSGWPRENLKTAFELLEEAGWVVRDMELVHEDTGEQMRFEILIYSTAFERVVLPYVHNLRRLGIDPTVRLVDTSQYINRLREFDFDMTVASWGQSDSPGNEQRNYWSSAAAEMPGSRNLPGIQDPVVDALIEDVIQAGSREELIAATRAMDRVLLWGHYVVPHWHSRVDRLVYWNKFDHPETIPEQGFSFDNWWIDEERARRLREGEELVETPAEEQGG</sequence>
<dbReference type="EMBL" id="JBHSCW010000006">
    <property type="protein sequence ID" value="MFC4352105.1"/>
    <property type="molecule type" value="Genomic_DNA"/>
</dbReference>
<keyword evidence="7" id="KW-1185">Reference proteome</keyword>
<dbReference type="RefSeq" id="WP_382422455.1">
    <property type="nucleotide sequence ID" value="NZ_JBHSCW010000006.1"/>
</dbReference>
<dbReference type="CDD" id="cd08497">
    <property type="entry name" value="MbnE-like"/>
    <property type="match status" value="1"/>
</dbReference>
<reference evidence="7" key="1">
    <citation type="journal article" date="2019" name="Int. J. Syst. Evol. Microbiol.">
        <title>The Global Catalogue of Microorganisms (GCM) 10K type strain sequencing project: providing services to taxonomists for standard genome sequencing and annotation.</title>
        <authorList>
            <consortium name="The Broad Institute Genomics Platform"/>
            <consortium name="The Broad Institute Genome Sequencing Center for Infectious Disease"/>
            <person name="Wu L."/>
            <person name="Ma J."/>
        </authorList>
    </citation>
    <scope>NUCLEOTIDE SEQUENCE [LARGE SCALE GENOMIC DNA]</scope>
    <source>
        <strain evidence="7">CECT 8472</strain>
    </source>
</reference>
<evidence type="ECO:0000313" key="7">
    <source>
        <dbReference type="Proteomes" id="UP001595799"/>
    </source>
</evidence>
<evidence type="ECO:0000259" key="5">
    <source>
        <dbReference type="Pfam" id="PF00496"/>
    </source>
</evidence>
<gene>
    <name evidence="6" type="ORF">ACFOW6_11180</name>
</gene>
<protein>
    <submittedName>
        <fullName evidence="6">Extracellular solute-binding protein</fullName>
    </submittedName>
</protein>
<dbReference type="PANTHER" id="PTHR30290">
    <property type="entry name" value="PERIPLASMIC BINDING COMPONENT OF ABC TRANSPORTER"/>
    <property type="match status" value="1"/>
</dbReference>
<dbReference type="InterPro" id="IPR030678">
    <property type="entry name" value="Peptide/Ni-bd"/>
</dbReference>
<dbReference type="PIRSF" id="PIRSF002741">
    <property type="entry name" value="MppA"/>
    <property type="match status" value="1"/>
</dbReference>
<feature type="chain" id="PRO_5045495668" evidence="4">
    <location>
        <begin position="26"/>
        <end position="630"/>
    </location>
</feature>
<comment type="subcellular location">
    <subcellularLocation>
        <location evidence="1">Periplasm</location>
    </subcellularLocation>
</comment>
<organism evidence="6 7">
    <name type="scientific">Fodinicurvata halophila</name>
    <dbReference type="NCBI Taxonomy" id="1419723"/>
    <lineage>
        <taxon>Bacteria</taxon>
        <taxon>Pseudomonadati</taxon>
        <taxon>Pseudomonadota</taxon>
        <taxon>Alphaproteobacteria</taxon>
        <taxon>Rhodospirillales</taxon>
        <taxon>Rhodovibrionaceae</taxon>
        <taxon>Fodinicurvata</taxon>
    </lineage>
</organism>
<dbReference type="InterPro" id="IPR039424">
    <property type="entry name" value="SBP_5"/>
</dbReference>
<keyword evidence="3 4" id="KW-0732">Signal</keyword>
<feature type="signal peptide" evidence="4">
    <location>
        <begin position="1"/>
        <end position="25"/>
    </location>
</feature>
<proteinExistence type="inferred from homology"/>
<dbReference type="SUPFAM" id="SSF53850">
    <property type="entry name" value="Periplasmic binding protein-like II"/>
    <property type="match status" value="1"/>
</dbReference>
<dbReference type="Pfam" id="PF00496">
    <property type="entry name" value="SBP_bac_5"/>
    <property type="match status" value="1"/>
</dbReference>
<dbReference type="Gene3D" id="3.10.105.10">
    <property type="entry name" value="Dipeptide-binding Protein, Domain 3"/>
    <property type="match status" value="1"/>
</dbReference>
<comment type="similarity">
    <text evidence="2">Belongs to the bacterial solute-binding protein 5 family.</text>
</comment>